<organism evidence="3 4">
    <name type="scientific">Tieghemiomyces parasiticus</name>
    <dbReference type="NCBI Taxonomy" id="78921"/>
    <lineage>
        <taxon>Eukaryota</taxon>
        <taxon>Fungi</taxon>
        <taxon>Fungi incertae sedis</taxon>
        <taxon>Zoopagomycota</taxon>
        <taxon>Kickxellomycotina</taxon>
        <taxon>Dimargaritomycetes</taxon>
        <taxon>Dimargaritales</taxon>
        <taxon>Dimargaritaceae</taxon>
        <taxon>Tieghemiomyces</taxon>
    </lineage>
</organism>
<dbReference type="AlphaFoldDB" id="A0A9W8A702"/>
<evidence type="ECO:0000256" key="1">
    <source>
        <dbReference type="SAM" id="MobiDB-lite"/>
    </source>
</evidence>
<dbReference type="OrthoDB" id="19657at2759"/>
<dbReference type="InterPro" id="IPR029058">
    <property type="entry name" value="AB_hydrolase_fold"/>
</dbReference>
<keyword evidence="4" id="KW-1185">Reference proteome</keyword>
<dbReference type="InterPro" id="IPR050471">
    <property type="entry name" value="AB_hydrolase"/>
</dbReference>
<dbReference type="InterPro" id="IPR000073">
    <property type="entry name" value="AB_hydrolase_1"/>
</dbReference>
<comment type="caution">
    <text evidence="3">The sequence shown here is derived from an EMBL/GenBank/DDBJ whole genome shotgun (WGS) entry which is preliminary data.</text>
</comment>
<feature type="domain" description="AB hydrolase-1" evidence="2">
    <location>
        <begin position="137"/>
        <end position="383"/>
    </location>
</feature>
<feature type="region of interest" description="Disordered" evidence="1">
    <location>
        <begin position="397"/>
        <end position="519"/>
    </location>
</feature>
<dbReference type="SUPFAM" id="SSF53474">
    <property type="entry name" value="alpha/beta-Hydrolases"/>
    <property type="match status" value="1"/>
</dbReference>
<dbReference type="PANTHER" id="PTHR43433">
    <property type="entry name" value="HYDROLASE, ALPHA/BETA FOLD FAMILY PROTEIN"/>
    <property type="match status" value="1"/>
</dbReference>
<feature type="region of interest" description="Disordered" evidence="1">
    <location>
        <begin position="46"/>
        <end position="87"/>
    </location>
</feature>
<gene>
    <name evidence="3" type="ORF">IWQ60_006564</name>
</gene>
<evidence type="ECO:0000313" key="4">
    <source>
        <dbReference type="Proteomes" id="UP001150569"/>
    </source>
</evidence>
<sequence>MGLFSNRPGFLVRDKARTLATASNPNLKGVPHPALLKAQTAVGTVAPPAEAATTTPPATLETFPDQLATPAPTPTPSDSPDSSEAPQIRPSMEALRHMFDTQSSTTLQRAGYYPGNPRRHRPARIYYELHGTGPTKLILIMGLNSTSAFWKLQLEYFAALPEYQVCVFDNRGIGRSEAAAGSYSITTFAKDTLDLLDYLGWTQPVHVAGVSLGGMITQKLVLMAATRFISATFISTYHSAVFAMPTVGDVRYFLQSLTGSKDEITEHLLRLCFSKKWLSSAYNDRTSLTNRDMLMGAFNIIKTETPLSKAKQEADFNQLTATWWHNLTPWQILKLKKSPTRILVMHGSKDKVIRSACGRALAMMLNCPFDLFEGSGHMIMIDNHDKFNRDLQAHLENRRGPRMPSGAETPDDLSDNLADEVYPTLTDDSNAVPPPLTPPSEANLQSSVPWIPGSASTGFRIPSPPTPGRVTKTGTFSTLFNRRGSDQDSEGPRPLNRPQTTVPNSPTFESNAAGQRALH</sequence>
<name>A0A9W8A702_9FUNG</name>
<accession>A0A9W8A702</accession>
<feature type="compositionally biased region" description="Acidic residues" evidence="1">
    <location>
        <begin position="409"/>
        <end position="418"/>
    </location>
</feature>
<feature type="compositionally biased region" description="Polar residues" evidence="1">
    <location>
        <begin position="497"/>
        <end position="513"/>
    </location>
</feature>
<dbReference type="PANTHER" id="PTHR43433:SF5">
    <property type="entry name" value="AB HYDROLASE-1 DOMAIN-CONTAINING PROTEIN"/>
    <property type="match status" value="1"/>
</dbReference>
<dbReference type="EMBL" id="JANBPT010000398">
    <property type="protein sequence ID" value="KAJ1922373.1"/>
    <property type="molecule type" value="Genomic_DNA"/>
</dbReference>
<dbReference type="Pfam" id="PF00561">
    <property type="entry name" value="Abhydrolase_1"/>
    <property type="match status" value="1"/>
</dbReference>
<protein>
    <recommendedName>
        <fullName evidence="2">AB hydrolase-1 domain-containing protein</fullName>
    </recommendedName>
</protein>
<evidence type="ECO:0000313" key="3">
    <source>
        <dbReference type="EMBL" id="KAJ1922373.1"/>
    </source>
</evidence>
<dbReference type="Gene3D" id="3.40.50.1820">
    <property type="entry name" value="alpha/beta hydrolase"/>
    <property type="match status" value="1"/>
</dbReference>
<dbReference type="Proteomes" id="UP001150569">
    <property type="component" value="Unassembled WGS sequence"/>
</dbReference>
<feature type="compositionally biased region" description="Low complexity" evidence="1">
    <location>
        <begin position="46"/>
        <end position="70"/>
    </location>
</feature>
<proteinExistence type="predicted"/>
<evidence type="ECO:0000259" key="2">
    <source>
        <dbReference type="Pfam" id="PF00561"/>
    </source>
</evidence>
<reference evidence="3" key="1">
    <citation type="submission" date="2022-07" db="EMBL/GenBank/DDBJ databases">
        <title>Phylogenomic reconstructions and comparative analyses of Kickxellomycotina fungi.</title>
        <authorList>
            <person name="Reynolds N.K."/>
            <person name="Stajich J.E."/>
            <person name="Barry K."/>
            <person name="Grigoriev I.V."/>
            <person name="Crous P."/>
            <person name="Smith M.E."/>
        </authorList>
    </citation>
    <scope>NUCLEOTIDE SEQUENCE</scope>
    <source>
        <strain evidence="3">RSA 861</strain>
    </source>
</reference>